<sequence>MENEDKLRDYLKRATTDLRTARRRLREVEERDNEPIAIIGMSCRYPGGVASPEDLWRLLSDDGDAVVEFPTDRGWDVDALYDPDPDHAGTSITRHGGFLQGATGFDPAFFGISPREALAMDPQQRLLLETSWEAFERAGIDPAQARDTRTGVFAGVMYNDYAARLPQAPEGFEGFLANGSAGSIASGRIAYTFGLVGPAVTVDTACSSSLVALHLAMVALRREECSLALAGGATFMSTPRTFVDFSRQRGLAQDGRCKAFSDSADGTGWGEGVGMLLVERLSDARRNGHPVLAVVRGSAVNQDGASHGLTAPNGPSQQAVITQALANARLTPDQVDAVEAHGTGTTLGDPIEAQALIATYGQDRAEDRPLWLGSLKSNIGHAQAAAGVGGIIKMVMAMRHGVLPRTLHIDEPSSHVDWSAGTVALLTERQPWPTADEPRRAGVSSFGVSGTNAHIILEEASAADQAPPADAERPAAPAAAVVPWVLSARTPDALRAQAERLLSTVTESTGIDPADVGFSLATTRAAFEHRAVVLAEDRATTADRLTALAEGRGGHGVVVGEAEHHRLGFLFSGQGSQRLGMGRELAARFPVFADALDEVLAEFDPRVREVLFGDDADALNETGVTQPALFAVEVALFRLLESWGVRPDVLAGHSIGELAAAHVAGVWSLADAARVVSARGRLMQALPAGGAMVAIQASEAEVAADLPETVGVAAVNGPSSVVVSGVAADVEAVGERWRAAGRKVSRLKVSHAFHSPLMDPMLDDFRTVLESLSYASPTIPIVSTLTGAQASAKELGSPEYWVRHVRESVRFHGAVTALREQGVDVFLEIGPGGVLSGLGQSNAPEAAFVPALRGDRTELVALTTAVGQLHVRGITVNLAACFDGGGARRVDLPTYAFQREYYWLDAPAAGEETGERTSPAEAKFWEAVEEGDPADLARTLGVSSDDPLSAVLPRLSAWRTKQRNRSTADGWRYRVDWRPATAKSPRLEGSWLVVAPVGEARAEWVGEALTRNGADTHILRVDPAATDWTEQLGGVPAPHGVVSLLGLADAGASTVPAGLAATIGLLRALGDADVSAPLWCVTSGAVAAVESDAVAGFEQAPLWGLGRVAALEHSGRWGGLVDLPDAADETTGDLLASALAGTTGEDQIAVRGNEILGRRLLPAPLGDAPGQGWTPRGTVLVTGGTGALGGRVARWLAERGAEHLVLMSRRGAAAEGVAELEAELVGLGARVTVAACDAADRDAVAALIEGLPSLTAVVHTAGVERPAALADLDPDDLTDFAHVLAAKADSARILHELLADQPLDAFVLFSSIAGVWGSGGQAAYGAANAYLDALAAHRRAAGLPATAVAWGPWGGGGMVEDSGQAAHLRRSGLAIMAPDAALAGLGTALDHGDAQVTIADVDWAKFADTFTARRPSPLLGELPELRAESDAAPAERDGTSALARRLAGLTEAEQERQLTELVRYEAATVLGHVSGDAFSSTRAFRELGFDSLTAVELRARLGEATGLTLPASVVFDYPTAAALAAYLRTELSGAAPADSAPLAVSGATDEPIAIVAMACRFPGGVESPEDLWDVLLSGGDAVTEFPTDRGWDLEGLYAPDPDAAGVGTSYSRMGAFLDRVADFDADFFGISPREALAMDPQQRLLLETSWEAFERAGIDPSALRGSRSGVFVGTNGQDYTTLMMAAPDSVDGYLGTGSAASVISGRLSYTFGFEGPAVTVDTACSSSLVALHLAVQALRSGECEIALAGGVTVMSTPAAFVEFSRQRGLSVDGRCKAFSDGADGTGWGEGVGMLVVERLSDAQRNGHQVLAVVRGSAVNQDGASNGLTAPNGPSQQRVIRQALASAGLAPGDVDAVEAHGTGTKLGDPIEAQALLATYGQGRPEGRPLWLGSIKSNIGHTQAAAGVAGVIKMVMAMRHGVLPRTLHVDEPSSHVDWSAGAVELLADEREWPVVDRPWRAGVSSFGFSGTNAHAVIEQAPVEGREEPSEPLPVGAVVPWVLSARSGEALREQAARLRSFVEESSGLSVTDVGRSLVFSRAALEHRAVVVGADVAELLAALEAVAEGQASGAVVTGVGDEPGRVGFLFSGQGSQRLGMGRELASRFPVFADALDEVLAEFDPGVRGVLFGEDAEALNETGVTQPALFAVEVALFRLLESWGVRPDVLAGHSIGELAAAHVAGVWSLADAVKVVSARGRLMQALPAGGAMVAIQASEAEVAADLPETVGVAAVNGPSSVVVSGVAADVETVGERWREAGRKVSRLKVSHAFHSPLMDPMLDGFRTVLESVSYAAPAIPIVSTLTGARATAQELASPEYWVRHVRESVRFADAVGALVAEGVATFVEVGPGGTLSALGAGSAPDGVFLPALRADRPEEVALVATVGALHARGVTVDWAVFFAGHGGRRVELPTYAFQRERFWLDVLPSVGDVSAAGLGVAEHPLLGASVALAGTDGVLLTGRLSVQSHPWLADHEVLGSVVLPGSAFVELAVRAGDQVGCDLIEELTLEAPLLLPESGAVRVQVWVGAPDASGRRELTLHSSVGDVDEGRVWTRHATGVLSEGGRSGGVSLVAWPPSGAEVVDLDGFYDRADFAYGPVFQGLRAAWRTGDEVFAEVVLPEGVKAEGFGLHPALLDAALHAVAVGDDDGATGRLPVSWSGVRLHASGATVLRVRLAPTSADGVSLAVADGAGAPVASVDSLVLGPVSSETLPRQDRDSLFGVDWASVPVADGTAPKVEWSDLEALGQAEDVALSDFVALSCPVVSASDPVNGAREAACWALNVVQTWLADGRFDGARLVIVTRGAVAGADDEDVRNLAHATVWGLVRSAQSENPDRIVLVDLDEEAASVDVLPSVLASGEPQLAVRSGVAVAPRLARARQSVVDDPGFGAGAVLVTGATGTLGGLVARHLVAERGVRSLLLVSRRGADAEGAAELREELIAQGAEVVLAACDVADRGAVAALLAEHEVSAVVHTAGVLDDGTIGSLTPERVDTVFRPKVDAAWHLHELTREMDLSAFILFSSAAGVLGGPGQGNYAAANAFLDALAQHRRAVGLPATSLAWGLWAEVGGMAGSVDDADVRRMARGGVMPLGAAEGLTLFDAAGSTGRALLAPVPLDLPALHRQARSQPVPHLLRGLVRGTARRTAESGSAAGSALAQSLAGLAEAERDQALLDLVLGHVAAVLGHSSAHAVAPDRAFKELGFDSLSSVELRNHLGAATELTLPSTLVFDFPTPAALAAHLGAELLGRAPDVTIAGPVAAVSDDPIAIVAMSCRFPGGVASPEDLWRLVTEGGDAVTEFPTDRGWDVDALYDPDPDAVGTTYLRSGAFLSDVSGFDAGFFGISPREALAMDPQQRLLLETSWELIERAGIDSASLRGERVGVFVGSNAQDYGLVVGAAAEDVGGYMATGNAASVASGRLAYTFGFEGPAVTVDTACSSSLVALHLAVQALRQGECELALAGGVTVMSTPGAFIEFSRQRGLAQDGRCKAFSDGADGTSWGEGIGMLLVERLSDAQRNGHQVLAVVRGSAVNQDGASNGLTAPNGPSQQRVIRQALASAGLNATDVDAVEAHGTGTKLGDPIEAQALLATYGQDRPEGRPLWLGSIKSNIGHTQAAAGVAGVIKMVMAMRHGVLPRTLHADEPSSHVDWSAGAVELLTGEREWPVVDRPWRAGVSSFGFSGTNAHTVIEQAPEAPPEQELAPEPVYDGLVPWVLSAGDEAALRGQAERLLSVLDEYAPVDVGYSLATSRSALLRRAVVVGSDRSEFRAALAAVAEGQASGAVVTGTADGPGRVGFLFSGQGSQRLGMGRELASRFPVFADALDEVLAVFDPRVREVLRGEDADALSETGVTQPALFAVEVALFRLLESWGIRPDLLAGHSIGELAAAHVAGVWSLADAVKVVSARAGLMQALPAGGAMVAIQATEEEVAADLPDTVGIAAINGPSSVAISGVAPDTEAVADRWREAGRKVAKLKVSHAFHSPLMEPMLDDFRRVLEEVSYGTPSIPIVSTLTGVRATTGELGSPEYWVRHVRESVRYADAVSTLTAEGVTTFVEVGPGGTLSALGQESAPDAGFLPVLRADRPEEVALVTTVGALHARGVAVDWAAYFAGSGARRVDLPTYAFQHQRYWLDARPGTGETAVPDADEARFWAAVDSEEATALAASLGITDEDMSDSLRAVLPLLSSWRRQSREKSAVDKWRYAVDWKAVGHPATTTPPSGTWLVVAPEGDGRADELGELLKDRGLALVTVAVDGADRAEFTDAVRAAVTDGEVGGVLSLLAFDESPHPDHPAVPNGVAATLALVQALGDADVSAPLWCVTAGAVSAVADDTVAGFAQSMVWGLGRTVALEHPGRWGGLVDLPETVDEQAAARLCGVLGGPEDQVAVRAAGVFARRLRRAERAAAGSGWTPGGTALVTGGLGALGATAARWLAANGAEHVVLVSRRGRAAEGAAELEAELVGLGARVTIAAVDIADKDGVAALLDGLAVAGDPVRAVVHAAGLNGSVPVAETDLAWFADVVTAKVAGATHLHELLSGTPLDAFVSYSSIAGTWGSGGQAAYSAANACLDALAEHRASRGLPGTAVAWGPWAGGGMAEGEAQRQLSRRGLLALPPELAVGAIADAVGGDTASTVVAHVDWERFAPAFTIGRPSPLLADLTEAQAAATDRVAASEGSEEPDAEGAELRRRLTGLDAAKRRELMRGLVVEQAAAVLGHASAGAVDPDRAFRELGFDSLTAVELRNRLTAASGLTLPATVVFDYPSPATLAEHLLTEVLEPHGGPLPAPNTTATGASDEPIAIVSMACRFPGGVTSPEDLWDVLLSGGDAVSEFPADRGWDLEGLYDPDPEGVGTSYSRRGAFLDRVAEFDAGFFGISPREALAMDPQQRLLLETSWEVIERAGIDPNTVRGERVGVFVGSNVQDYGLVLDGAAEDVGGHVATGSAASVMSGRLSYTFGFEGPAVTVDTACSSSLVALHLAVQALRQGECELALAGGVTVMSTPGAFIEFSRQRGLSVDGRCKAFSDGADGTGWGEGVGMLVVERLSDAQRNGHQVLAVVRGSAVNQDGASNGLTAPNGPSQQRVIRQALASAGLNPSDVDAVEAHGTGTKLGDPIEAQALLATYGQDRPADRPLWLGSVKSNIGHTQAAAGVAGVIKMVMAMRHGVLPRTLHVDEPSSHVDWSAGAVELLTGEREWPVVDRPWRAGVSSFGFSGTNAHAVIEQAPDAAPAEVEQAEPGVVPWVLSARSGEALRAQASRLRERLEHAADVSVADVAHSLRSRSTFDHRAVLVGLDREEFLSGLTALADGREAPNVVTGAAEDLGSDVVFVFPGHGSQWVGMALELLDSSPVFRARMEECAMALEEHVDWTLLAAIRDPELMERLDIVQPALFAVMVSLAATWRSWGVEPSAVLGHSQGEIAAACVAGALSLEDAARLAVLRSKALTALAGHGGMVSVALGADAVRELLAPWEGQLAVGVVNGPASVVVSGDVAALDELVALCAENGVWTRRVQADYAPHSHHVERVETELLEGLADVAPRSGDIPYFSPLTGGWLDTRELDAAYWYRSLRQPVEFADSVSALVADGFKTFVEASPHPVLAAGLGELVGSGGVVAGSLRRGDGGRARLLTSAAGLFVRGGRVEWDLPDARHVNLPTYAFQRERYWPTTSYTTTGDVTSAGLGRVDHPVLVAVTELADSEGLVFSGRLSLRTHPWLTDYRVLGAALLPGAAYADLALRAGDHVGCASLDDLVLETPLVLPERDGVQLRLSLDGPDTSGRRAFTVDSRGDGGGDWTRHATGVLAAGAEPVTDDLVAWPPAEAEPVDLDDHYVTVAASSGVDHGPAFQGLRAAWRKGDEVFAEVTLPDGLADDGYGLHPALLDGALHAIGLGASAHGLPFSWAGVRLLATGATTLRVRLTPVGVDAVAVLVTDGTGQPVAAVDELSLRPLSADQLDLARSAHRDSLFEVRWVPTPDAAPEPGTWAVLGDDTADLAHALTAAGEPVDEHGDLAALRAALDAGAPVPRCVAVTPGEGATSPREATSRTLGLLQQWLADARFAESRLVLLTSGAIAAGADEDVPDLVRAPVWGLVRAAQSEHPARFVLVDVDGHAKSLSRLPAAVATGEPQIAVRNGTASVARLARLAVPAEAPEREAFTPDSTVLITGGLGVLGGVTARHLVTRHGVRNLVLTGRRGPATPGAERLRAELEELGARVTVVACDVSERAEVAALLAEHPVTAVVHTAGVLDDGVIESLTPEHVDRVLSPKADAARHLHELTLGTDLTAFVLFSAVAGVFGSPGQGNYAAANAYLDALAQHRRAAGLPATSLAWGLWAEASGITGHLDEADVQRMARGGLAPLTSEDGMALFDAARATGAATAVPAAIDLVALRARPEQVRPMLRGLVPTPARRAARSGGGSGTVPLAQRLAGLTEAEQDRALVHLVRTHTAAVLGFAGPDAVEADRAFKELGFDSLTGVELRNRLDAEVESRLPATLVFDHPNPAALAAHLRTTVLADGGTPAAGVLSELNKLSVTISKLDPHDELAGDIRLRLRSLLSTWDDKEPEAAADDLSSATLDDVFDIIDEELGKS</sequence>
<dbReference type="InterPro" id="IPR049552">
    <property type="entry name" value="PKS_DH_N"/>
</dbReference>
<evidence type="ECO:0000256" key="1">
    <source>
        <dbReference type="ARBA" id="ARBA00001957"/>
    </source>
</evidence>
<dbReference type="GO" id="GO:0004312">
    <property type="term" value="F:fatty acid synthase activity"/>
    <property type="evidence" value="ECO:0007669"/>
    <property type="project" value="TreeGrafter"/>
</dbReference>
<dbReference type="PROSITE" id="PS52004">
    <property type="entry name" value="KS3_2"/>
    <property type="match status" value="4"/>
</dbReference>
<dbReference type="FunFam" id="1.10.1200.10:FF:000007">
    <property type="entry name" value="Probable polyketide synthase pks17"/>
    <property type="match status" value="4"/>
</dbReference>
<dbReference type="InterPro" id="IPR015083">
    <property type="entry name" value="NorB/c/GfsB-D-like_docking"/>
</dbReference>
<dbReference type="SMART" id="SM00822">
    <property type="entry name" value="PKS_KR"/>
    <property type="match status" value="4"/>
</dbReference>
<dbReference type="PROSITE" id="PS00012">
    <property type="entry name" value="PHOSPHOPANTETHEINE"/>
    <property type="match status" value="4"/>
</dbReference>
<comment type="cofactor">
    <cofactor evidence="1">
        <name>pantetheine 4'-phosphate</name>
        <dbReference type="ChEBI" id="CHEBI:47942"/>
    </cofactor>
</comment>
<dbReference type="InterPro" id="IPR016039">
    <property type="entry name" value="Thiolase-like"/>
</dbReference>
<dbReference type="GO" id="GO:0031177">
    <property type="term" value="F:phosphopantetheine binding"/>
    <property type="evidence" value="ECO:0007669"/>
    <property type="project" value="InterPro"/>
</dbReference>
<dbReference type="Gene3D" id="6.10.140.1830">
    <property type="match status" value="2"/>
</dbReference>
<dbReference type="Pfam" id="PF14765">
    <property type="entry name" value="PS-DH"/>
    <property type="match status" value="2"/>
</dbReference>
<evidence type="ECO:0000313" key="13">
    <source>
        <dbReference type="EMBL" id="QDQ09836.1"/>
    </source>
</evidence>
<dbReference type="PANTHER" id="PTHR43775">
    <property type="entry name" value="FATTY ACID SYNTHASE"/>
    <property type="match status" value="1"/>
</dbReference>
<dbReference type="NCBIfam" id="NF045894">
    <property type="entry name" value="PKS_plus_SDR"/>
    <property type="match status" value="2"/>
</dbReference>
<feature type="domain" description="Ketosynthase family 3 (KS3)" evidence="11">
    <location>
        <begin position="4785"/>
        <end position="5211"/>
    </location>
</feature>
<dbReference type="InterPro" id="IPR016035">
    <property type="entry name" value="Acyl_Trfase/lysoPLipase"/>
</dbReference>
<dbReference type="SUPFAM" id="SSF53901">
    <property type="entry name" value="Thiolase-like"/>
    <property type="match status" value="4"/>
</dbReference>
<dbReference type="SMART" id="SM00827">
    <property type="entry name" value="PKS_AT"/>
    <property type="match status" value="4"/>
</dbReference>
<dbReference type="FunFam" id="3.40.366.10:FF:000002">
    <property type="entry name" value="Probable polyketide synthase 2"/>
    <property type="match status" value="2"/>
</dbReference>
<feature type="active site" description="Proton acceptor; for dehydratase activity" evidence="9">
    <location>
        <position position="2470"/>
    </location>
</feature>
<evidence type="ECO:0000256" key="9">
    <source>
        <dbReference type="PROSITE-ProRule" id="PRU01363"/>
    </source>
</evidence>
<keyword evidence="7" id="KW-0511">Multifunctional enzyme</keyword>
<keyword evidence="3" id="KW-0596">Phosphopantetheine</keyword>
<dbReference type="InterPro" id="IPR014031">
    <property type="entry name" value="Ketoacyl_synth_C"/>
</dbReference>
<feature type="domain" description="Ketosynthase family 3 (KS3)" evidence="11">
    <location>
        <begin position="33"/>
        <end position="459"/>
    </location>
</feature>
<dbReference type="InterPro" id="IPR001227">
    <property type="entry name" value="Ac_transferase_dom_sf"/>
</dbReference>
<dbReference type="InterPro" id="IPR041618">
    <property type="entry name" value="PKS_DE"/>
</dbReference>
<accession>A0A516R2F0</accession>
<dbReference type="FunFam" id="3.40.47.10:FF:000019">
    <property type="entry name" value="Polyketide synthase type I"/>
    <property type="match status" value="4"/>
</dbReference>
<dbReference type="Pfam" id="PF18369">
    <property type="entry name" value="PKS_DE"/>
    <property type="match status" value="2"/>
</dbReference>
<dbReference type="PROSITE" id="PS00606">
    <property type="entry name" value="KS3_1"/>
    <property type="match status" value="4"/>
</dbReference>
<dbReference type="PROSITE" id="PS52019">
    <property type="entry name" value="PKS_MFAS_DH"/>
    <property type="match status" value="2"/>
</dbReference>
<dbReference type="SMART" id="SM00823">
    <property type="entry name" value="PKS_PP"/>
    <property type="match status" value="4"/>
</dbReference>
<dbReference type="InterPro" id="IPR020807">
    <property type="entry name" value="PKS_DH"/>
</dbReference>
<feature type="active site" description="Proton donor; for dehydratase activity" evidence="9">
    <location>
        <position position="2631"/>
    </location>
</feature>
<dbReference type="InterPro" id="IPR020806">
    <property type="entry name" value="PKS_PP-bd"/>
</dbReference>
<feature type="domain" description="Carrier" evidence="10">
    <location>
        <begin position="1456"/>
        <end position="1531"/>
    </location>
</feature>
<keyword evidence="5" id="KW-0808">Transferase</keyword>
<proteinExistence type="predicted"/>
<dbReference type="InterPro" id="IPR032821">
    <property type="entry name" value="PKS_assoc"/>
</dbReference>
<dbReference type="InterPro" id="IPR049551">
    <property type="entry name" value="PKS_DH_C"/>
</dbReference>
<dbReference type="Gene3D" id="3.40.366.10">
    <property type="entry name" value="Malonyl-Coenzyme A Acyl Carrier Protein, domain 2"/>
    <property type="match status" value="4"/>
</dbReference>
<dbReference type="Gene3D" id="3.40.47.10">
    <property type="match status" value="4"/>
</dbReference>
<keyword evidence="6" id="KW-0045">Antibiotic biosynthesis</keyword>
<protein>
    <submittedName>
        <fullName evidence="13">SDR family NAD(P)-dependent oxidoreductase</fullName>
    </submittedName>
</protein>
<dbReference type="SUPFAM" id="SSF51735">
    <property type="entry name" value="NAD(P)-binding Rossmann-fold domains"/>
    <property type="match status" value="8"/>
</dbReference>
<evidence type="ECO:0000259" key="12">
    <source>
        <dbReference type="PROSITE" id="PS52019"/>
    </source>
</evidence>
<dbReference type="PANTHER" id="PTHR43775:SF51">
    <property type="entry name" value="INACTIVE PHENOLPHTHIOCEROL SYNTHESIS POLYKETIDE SYNTHASE TYPE I PKS1-RELATED"/>
    <property type="match status" value="1"/>
</dbReference>
<feature type="domain" description="Ketosynthase family 3 (KS3)" evidence="11">
    <location>
        <begin position="1549"/>
        <end position="1977"/>
    </location>
</feature>
<dbReference type="Pfam" id="PF00698">
    <property type="entry name" value="Acyl_transf_1"/>
    <property type="match status" value="4"/>
</dbReference>
<dbReference type="EMBL" id="CP040916">
    <property type="protein sequence ID" value="QDQ09836.1"/>
    <property type="molecule type" value="Genomic_DNA"/>
</dbReference>
<dbReference type="InterPro" id="IPR050091">
    <property type="entry name" value="PKS_NRPS_Biosynth_Enz"/>
</dbReference>
<dbReference type="InterPro" id="IPR013968">
    <property type="entry name" value="PKS_KR"/>
</dbReference>
<dbReference type="GO" id="GO:0004315">
    <property type="term" value="F:3-oxoacyl-[acyl-carrier-protein] synthase activity"/>
    <property type="evidence" value="ECO:0007669"/>
    <property type="project" value="InterPro"/>
</dbReference>
<dbReference type="Pfam" id="PF00109">
    <property type="entry name" value="ketoacyl-synt"/>
    <property type="match status" value="4"/>
</dbReference>
<evidence type="ECO:0000256" key="6">
    <source>
        <dbReference type="ARBA" id="ARBA00023194"/>
    </source>
</evidence>
<dbReference type="Pfam" id="PF08990">
    <property type="entry name" value="Docking"/>
    <property type="match status" value="1"/>
</dbReference>
<name>A0A516R2F0_STRST</name>
<evidence type="ECO:0000259" key="11">
    <source>
        <dbReference type="PROSITE" id="PS52004"/>
    </source>
</evidence>
<reference evidence="13 14" key="1">
    <citation type="journal article" date="2019" name="J. Ind. Microbiol. Biotechnol.">
        <title>The complete genomic sequence of Streptomyces spectabilis NRRL-2792 and identification of secondary metabolite biosynthetic gene clusters.</title>
        <authorList>
            <person name="Sinha A."/>
            <person name="Phillips-Salemka S."/>
            <person name="Niraula T.A."/>
            <person name="Short K.A."/>
            <person name="Niraula N.P."/>
        </authorList>
    </citation>
    <scope>NUCLEOTIDE SEQUENCE [LARGE SCALE GENOMIC DNA]</scope>
    <source>
        <strain evidence="13 14">NRRL 2792</strain>
    </source>
</reference>
<feature type="region of interest" description="C-terminal hotdog fold" evidence="9">
    <location>
        <begin position="2575"/>
        <end position="2707"/>
    </location>
</feature>
<dbReference type="InterPro" id="IPR036736">
    <property type="entry name" value="ACP-like_sf"/>
</dbReference>
<dbReference type="InterPro" id="IPR042104">
    <property type="entry name" value="PKS_dehydratase_sf"/>
</dbReference>
<dbReference type="CDD" id="cd08952">
    <property type="entry name" value="KR_1_SDR_x"/>
    <property type="match status" value="2"/>
</dbReference>
<feature type="domain" description="Carrier" evidence="10">
    <location>
        <begin position="3164"/>
        <end position="3239"/>
    </location>
</feature>
<dbReference type="Gene3D" id="3.30.70.3290">
    <property type="match status" value="4"/>
</dbReference>
<feature type="domain" description="Ketosynthase family 3 (KS3)" evidence="11">
    <location>
        <begin position="3257"/>
        <end position="3683"/>
    </location>
</feature>
<comment type="caution">
    <text evidence="9">Lacks conserved residue(s) required for the propagation of feature annotation.</text>
</comment>
<comment type="pathway">
    <text evidence="2">Antibiotic biosynthesis.</text>
</comment>
<dbReference type="InterPro" id="IPR036291">
    <property type="entry name" value="NAD(P)-bd_dom_sf"/>
</dbReference>
<dbReference type="SUPFAM" id="SSF47336">
    <property type="entry name" value="ACP-like"/>
    <property type="match status" value="4"/>
</dbReference>
<dbReference type="InterPro" id="IPR016036">
    <property type="entry name" value="Malonyl_transacylase_ACP-bd"/>
</dbReference>
<dbReference type="CDD" id="cd08956">
    <property type="entry name" value="KR_3_FAS_SDR_x"/>
    <property type="match status" value="2"/>
</dbReference>
<feature type="region of interest" description="N-terminal hotdog fold" evidence="9">
    <location>
        <begin position="2438"/>
        <end position="2563"/>
    </location>
</feature>
<evidence type="ECO:0000256" key="7">
    <source>
        <dbReference type="ARBA" id="ARBA00023268"/>
    </source>
</evidence>
<dbReference type="InterPro" id="IPR018201">
    <property type="entry name" value="Ketoacyl_synth_AS"/>
</dbReference>
<keyword evidence="8" id="KW-0012">Acyltransferase</keyword>
<dbReference type="CDD" id="cd00833">
    <property type="entry name" value="PKS"/>
    <property type="match status" value="4"/>
</dbReference>
<feature type="region of interest" description="C-terminal hotdog fold" evidence="9">
    <location>
        <begin position="5806"/>
        <end position="5939"/>
    </location>
</feature>
<dbReference type="PROSITE" id="PS50075">
    <property type="entry name" value="CARRIER"/>
    <property type="match status" value="4"/>
</dbReference>
<dbReference type="Pfam" id="PF16197">
    <property type="entry name" value="KAsynt_C_assoc"/>
    <property type="match status" value="4"/>
</dbReference>
<dbReference type="Pfam" id="PF00550">
    <property type="entry name" value="PP-binding"/>
    <property type="match status" value="4"/>
</dbReference>
<dbReference type="SUPFAM" id="SSF101173">
    <property type="entry name" value="Docking domain B of the erythromycin polyketide synthase (DEBS)"/>
    <property type="match status" value="1"/>
</dbReference>
<evidence type="ECO:0000256" key="4">
    <source>
        <dbReference type="ARBA" id="ARBA00022553"/>
    </source>
</evidence>
<dbReference type="Gene3D" id="1.10.1200.10">
    <property type="entry name" value="ACP-like"/>
    <property type="match status" value="4"/>
</dbReference>
<dbReference type="GO" id="GO:0006633">
    <property type="term" value="P:fatty acid biosynthetic process"/>
    <property type="evidence" value="ECO:0007669"/>
    <property type="project" value="InterPro"/>
</dbReference>
<dbReference type="InterPro" id="IPR036299">
    <property type="entry name" value="Polyketide_synth_docking_sf"/>
</dbReference>
<dbReference type="InterPro" id="IPR006162">
    <property type="entry name" value="Ppantetheine_attach_site"/>
</dbReference>
<organism evidence="13 14">
    <name type="scientific">Streptomyces spectabilis</name>
    <dbReference type="NCBI Taxonomy" id="68270"/>
    <lineage>
        <taxon>Bacteria</taxon>
        <taxon>Bacillati</taxon>
        <taxon>Actinomycetota</taxon>
        <taxon>Actinomycetes</taxon>
        <taxon>Kitasatosporales</taxon>
        <taxon>Streptomycetaceae</taxon>
        <taxon>Streptomyces</taxon>
    </lineage>
</organism>
<dbReference type="InterPro" id="IPR057326">
    <property type="entry name" value="KR_dom"/>
</dbReference>
<dbReference type="GO" id="GO:0033068">
    <property type="term" value="P:macrolide biosynthetic process"/>
    <property type="evidence" value="ECO:0007669"/>
    <property type="project" value="UniProtKB-ARBA"/>
</dbReference>
<dbReference type="Proteomes" id="UP000316806">
    <property type="component" value="Chromosome"/>
</dbReference>
<dbReference type="InterPro" id="IPR049900">
    <property type="entry name" value="PKS_mFAS_DH"/>
</dbReference>
<dbReference type="SUPFAM" id="SSF55048">
    <property type="entry name" value="Probable ACP-binding domain of malonyl-CoA ACP transacylase"/>
    <property type="match status" value="4"/>
</dbReference>
<evidence type="ECO:0000256" key="5">
    <source>
        <dbReference type="ARBA" id="ARBA00022679"/>
    </source>
</evidence>
<dbReference type="SMART" id="SM01294">
    <property type="entry name" value="PKS_PP_betabranch"/>
    <property type="match status" value="3"/>
</dbReference>
<feature type="domain" description="PKS/mFAS DH" evidence="12">
    <location>
        <begin position="5672"/>
        <end position="5939"/>
    </location>
</feature>
<dbReference type="SMART" id="SM00825">
    <property type="entry name" value="PKS_KS"/>
    <property type="match status" value="4"/>
</dbReference>
<feature type="domain" description="PKS/mFAS DH" evidence="12">
    <location>
        <begin position="2438"/>
        <end position="2707"/>
    </location>
</feature>
<feature type="domain" description="Carrier" evidence="10">
    <location>
        <begin position="6420"/>
        <end position="6495"/>
    </location>
</feature>
<evidence type="ECO:0000259" key="10">
    <source>
        <dbReference type="PROSITE" id="PS50075"/>
    </source>
</evidence>
<dbReference type="InterPro" id="IPR020841">
    <property type="entry name" value="PKS_Beta-ketoAc_synthase_dom"/>
</dbReference>
<feature type="region of interest" description="N-terminal hotdog fold" evidence="9">
    <location>
        <begin position="5672"/>
        <end position="5794"/>
    </location>
</feature>
<dbReference type="Gene3D" id="3.40.50.720">
    <property type="entry name" value="NAD(P)-binding Rossmann-like Domain"/>
    <property type="match status" value="4"/>
</dbReference>
<gene>
    <name evidence="13" type="ORF">FH965_04060</name>
</gene>
<dbReference type="RefSeq" id="WP_144001412.1">
    <property type="nucleotide sequence ID" value="NZ_CP040916.1"/>
</dbReference>
<dbReference type="Pfam" id="PF08659">
    <property type="entry name" value="KR"/>
    <property type="match status" value="4"/>
</dbReference>
<dbReference type="Pfam" id="PF21089">
    <property type="entry name" value="PKS_DH_N"/>
    <property type="match status" value="2"/>
</dbReference>
<dbReference type="InterPro" id="IPR009081">
    <property type="entry name" value="PP-bd_ACP"/>
</dbReference>
<dbReference type="Gene3D" id="3.10.129.110">
    <property type="entry name" value="Polyketide synthase dehydratase"/>
    <property type="match status" value="2"/>
</dbReference>
<evidence type="ECO:0000313" key="14">
    <source>
        <dbReference type="Proteomes" id="UP000316806"/>
    </source>
</evidence>
<evidence type="ECO:0000256" key="2">
    <source>
        <dbReference type="ARBA" id="ARBA00004792"/>
    </source>
</evidence>
<dbReference type="SMART" id="SM00826">
    <property type="entry name" value="PKS_DH"/>
    <property type="match status" value="2"/>
</dbReference>
<dbReference type="InterPro" id="IPR014043">
    <property type="entry name" value="Acyl_transferase_dom"/>
</dbReference>
<dbReference type="InterPro" id="IPR055123">
    <property type="entry name" value="SpnB-like_Rossmann"/>
</dbReference>
<dbReference type="InterPro" id="IPR014030">
    <property type="entry name" value="Ketoacyl_synth_N"/>
</dbReference>
<keyword evidence="4" id="KW-0597">Phosphoprotein</keyword>
<dbReference type="Pfam" id="PF22953">
    <property type="entry name" value="SpnB_Rossmann"/>
    <property type="match status" value="2"/>
</dbReference>
<evidence type="ECO:0000256" key="3">
    <source>
        <dbReference type="ARBA" id="ARBA00022450"/>
    </source>
</evidence>
<evidence type="ECO:0000256" key="8">
    <source>
        <dbReference type="ARBA" id="ARBA00023315"/>
    </source>
</evidence>
<feature type="domain" description="Carrier" evidence="10">
    <location>
        <begin position="4690"/>
        <end position="4765"/>
    </location>
</feature>
<dbReference type="Pfam" id="PF02801">
    <property type="entry name" value="Ketoacyl-synt_C"/>
    <property type="match status" value="4"/>
</dbReference>
<dbReference type="SUPFAM" id="SSF52151">
    <property type="entry name" value="FabD/lysophospholipase-like"/>
    <property type="match status" value="4"/>
</dbReference>